<feature type="non-terminal residue" evidence="2">
    <location>
        <position position="1"/>
    </location>
</feature>
<feature type="non-terminal residue" evidence="2">
    <location>
        <position position="496"/>
    </location>
</feature>
<gene>
    <name evidence="2" type="primary">POLX_1</name>
    <name evidence="2" type="ORF">A4A49_59043</name>
</gene>
<dbReference type="InterPro" id="IPR043128">
    <property type="entry name" value="Rev_trsase/Diguanyl_cyclase"/>
</dbReference>
<evidence type="ECO:0000313" key="3">
    <source>
        <dbReference type="Proteomes" id="UP000187609"/>
    </source>
</evidence>
<protein>
    <submittedName>
        <fullName evidence="2">Retrovirus-related pol polyprotein from transposon tnt 1-94</fullName>
    </submittedName>
</protein>
<dbReference type="CDD" id="cd09272">
    <property type="entry name" value="RNase_HI_RT_Ty1"/>
    <property type="match status" value="1"/>
</dbReference>
<dbReference type="InterPro" id="IPR013103">
    <property type="entry name" value="RVT_2"/>
</dbReference>
<organism evidence="2 3">
    <name type="scientific">Nicotiana attenuata</name>
    <name type="common">Coyote tobacco</name>
    <dbReference type="NCBI Taxonomy" id="49451"/>
    <lineage>
        <taxon>Eukaryota</taxon>
        <taxon>Viridiplantae</taxon>
        <taxon>Streptophyta</taxon>
        <taxon>Embryophyta</taxon>
        <taxon>Tracheophyta</taxon>
        <taxon>Spermatophyta</taxon>
        <taxon>Magnoliopsida</taxon>
        <taxon>eudicotyledons</taxon>
        <taxon>Gunneridae</taxon>
        <taxon>Pentapetalae</taxon>
        <taxon>asterids</taxon>
        <taxon>lamiids</taxon>
        <taxon>Solanales</taxon>
        <taxon>Solanaceae</taxon>
        <taxon>Nicotianoideae</taxon>
        <taxon>Nicotianeae</taxon>
        <taxon>Nicotiana</taxon>
    </lineage>
</organism>
<dbReference type="Gene3D" id="3.30.70.270">
    <property type="match status" value="1"/>
</dbReference>
<evidence type="ECO:0000259" key="1">
    <source>
        <dbReference type="Pfam" id="PF07727"/>
    </source>
</evidence>
<dbReference type="Proteomes" id="UP000187609">
    <property type="component" value="Unassembled WGS sequence"/>
</dbReference>
<dbReference type="SUPFAM" id="SSF56672">
    <property type="entry name" value="DNA/RNA polymerases"/>
    <property type="match status" value="1"/>
</dbReference>
<reference evidence="2" key="1">
    <citation type="submission" date="2016-11" db="EMBL/GenBank/DDBJ databases">
        <title>The genome of Nicotiana attenuata.</title>
        <authorList>
            <person name="Xu S."/>
            <person name="Brockmoeller T."/>
            <person name="Gaquerel E."/>
            <person name="Navarro A."/>
            <person name="Kuhl H."/>
            <person name="Gase K."/>
            <person name="Ling Z."/>
            <person name="Zhou W."/>
            <person name="Kreitzer C."/>
            <person name="Stanke M."/>
            <person name="Tang H."/>
            <person name="Lyons E."/>
            <person name="Pandey P."/>
            <person name="Pandey S.P."/>
            <person name="Timmermann B."/>
            <person name="Baldwin I.T."/>
        </authorList>
    </citation>
    <scope>NUCLEOTIDE SEQUENCE [LARGE SCALE GENOMIC DNA]</scope>
    <source>
        <strain evidence="2">UT</strain>
    </source>
</reference>
<sequence length="496" mass="55370">EYNALIRNGTWELVPPSPSQNVIVCKWAFKTKLKQDGSLDRYKARFVAKGYHQRPGIDFVDTFSPVVKPAIIRLLLSLAVSHKWYITQLDISNAFLHGYLDETVHMSQPPGFVDPTPPDHVCLLKRSLYGLKQAPHMWNKRLADVLLSLGLVGSKTDSSLFYMPNADEKLFCLVYVDDILVLGSNSAHIAALISKLQTQFAVRDLGKLSYFLGIQANWTREGLHLSQGKYVTDLLNRVRMGSCGPVSTPASSSSKLSTAGGSPFPDQTLYRSTVGALQYLTFTRPDIAYAVNKISQFMHCPMDSHWIAVKRILRYVKSTAPHGLFLSHGSSTLLHGYSNSDWGGDTDDRKSTTGFTIFLGSHLISWASRKQKSVSRSSTEAEYRALAAATSEITWIELLLREIGCFTSSIPILWCDNLSATYLTANPIFHSRTKHMEINFYFVRDKVRAKSLSVRYVSSQDQVADALTKPLSKVRFLDLKSKLTVVPHPAQLEGVC</sequence>
<dbReference type="InterPro" id="IPR043502">
    <property type="entry name" value="DNA/RNA_pol_sf"/>
</dbReference>
<accession>A0A1J6K9L4</accession>
<comment type="caution">
    <text evidence="2">The sequence shown here is derived from an EMBL/GenBank/DDBJ whole genome shotgun (WGS) entry which is preliminary data.</text>
</comment>
<name>A0A1J6K9L4_NICAT</name>
<keyword evidence="3" id="KW-1185">Reference proteome</keyword>
<dbReference type="AlphaFoldDB" id="A0A1J6K9L4"/>
<proteinExistence type="predicted"/>
<dbReference type="PANTHER" id="PTHR11439:SF450">
    <property type="entry name" value="REVERSE TRANSCRIPTASE TY1_COPIA-TYPE DOMAIN-CONTAINING PROTEIN"/>
    <property type="match status" value="1"/>
</dbReference>
<dbReference type="STRING" id="49451.A0A1J6K9L4"/>
<dbReference type="Gramene" id="OIT18727">
    <property type="protein sequence ID" value="OIT18727"/>
    <property type="gene ID" value="A4A49_59043"/>
</dbReference>
<dbReference type="PANTHER" id="PTHR11439">
    <property type="entry name" value="GAG-POL-RELATED RETROTRANSPOSON"/>
    <property type="match status" value="1"/>
</dbReference>
<dbReference type="EMBL" id="MJEQ01018705">
    <property type="protein sequence ID" value="OIT18727.1"/>
    <property type="molecule type" value="Genomic_DNA"/>
</dbReference>
<dbReference type="OMA" id="AYSDANC"/>
<dbReference type="Pfam" id="PF07727">
    <property type="entry name" value="RVT_2"/>
    <property type="match status" value="1"/>
</dbReference>
<feature type="domain" description="Reverse transcriptase Ty1/copia-type" evidence="1">
    <location>
        <begin position="8"/>
        <end position="250"/>
    </location>
</feature>
<evidence type="ECO:0000313" key="2">
    <source>
        <dbReference type="EMBL" id="OIT18727.1"/>
    </source>
</evidence>